<evidence type="ECO:0000256" key="2">
    <source>
        <dbReference type="SAM" id="Phobius"/>
    </source>
</evidence>
<reference evidence="4" key="1">
    <citation type="submission" date="2025-08" db="UniProtKB">
        <authorList>
            <consortium name="RefSeq"/>
        </authorList>
    </citation>
    <scope>IDENTIFICATION</scope>
    <source>
        <tissue evidence="4">Gonads</tissue>
    </source>
</reference>
<dbReference type="RefSeq" id="XP_030763012.1">
    <property type="nucleotide sequence ID" value="XM_030907152.1"/>
</dbReference>
<keyword evidence="2" id="KW-0812">Transmembrane</keyword>
<evidence type="ECO:0000256" key="1">
    <source>
        <dbReference type="SAM" id="MobiDB-lite"/>
    </source>
</evidence>
<dbReference type="Proteomes" id="UP000504635">
    <property type="component" value="Unplaced"/>
</dbReference>
<dbReference type="CTD" id="43615"/>
<sequence>MVICLYYRLIMLPSDVGKLWTLSLFITIVPSTFQTASCQINNSTWVEMRRITGLFLHQCLLNDIKKNTTENENNIGLIFKECLKQKGLNVLDRVLNRDVIEITKSIVLVRRNNENETSNHTEWHSNSINDKSLRSFHSNDDWKTAFLERIGLFIKSRVLKIRLKAFNIASEWEGRHRRKDNMMSQLMMFGLVAAGFIVIPLGFQFLAVLGGKALLLAKLALLLSSINGLKKIATSHMNYGLYHAGHHGAPCKSYYDCKSLSDYDHYSLETPHSQHDSSYSPYGYFGLTGEGVDYDETTDDDDDDILFSVDIDTDPTVVSGHYDRQWLADTDSHPDVHEYSTSGIGHSPSHASIFPRQDD</sequence>
<dbReference type="PANTHER" id="PTHR21879">
    <property type="entry name" value="FI03362P-RELATED-RELATED"/>
    <property type="match status" value="1"/>
</dbReference>
<feature type="region of interest" description="Disordered" evidence="1">
    <location>
        <begin position="333"/>
        <end position="359"/>
    </location>
</feature>
<feature type="transmembrane region" description="Helical" evidence="2">
    <location>
        <begin position="186"/>
        <end position="207"/>
    </location>
</feature>
<gene>
    <name evidence="4" type="primary">LOC115887689</name>
</gene>
<evidence type="ECO:0000313" key="4">
    <source>
        <dbReference type="RefSeq" id="XP_030763012.1"/>
    </source>
</evidence>
<evidence type="ECO:0000313" key="3">
    <source>
        <dbReference type="Proteomes" id="UP000504635"/>
    </source>
</evidence>
<dbReference type="OrthoDB" id="7683472at2759"/>
<dbReference type="AlphaFoldDB" id="A0A6J2YHX3"/>
<name>A0A6J2YHX3_SITOR</name>
<dbReference type="InterPro" id="IPR012464">
    <property type="entry name" value="DUF1676"/>
</dbReference>
<dbReference type="KEGG" id="soy:115887689"/>
<keyword evidence="2" id="KW-0472">Membrane</keyword>
<keyword evidence="3" id="KW-1185">Reference proteome</keyword>
<dbReference type="GO" id="GO:0016020">
    <property type="term" value="C:membrane"/>
    <property type="evidence" value="ECO:0007669"/>
    <property type="project" value="TreeGrafter"/>
</dbReference>
<dbReference type="Pfam" id="PF07898">
    <property type="entry name" value="DUF1676"/>
    <property type="match status" value="1"/>
</dbReference>
<dbReference type="InParanoid" id="A0A6J2YHX3"/>
<dbReference type="PANTHER" id="PTHR21879:SF8">
    <property type="entry name" value="OSIRIS 23"/>
    <property type="match status" value="1"/>
</dbReference>
<dbReference type="GeneID" id="115887689"/>
<accession>A0A6J2YHX3</accession>
<proteinExistence type="predicted"/>
<protein>
    <submittedName>
        <fullName evidence="4">Uncharacterized protein LOC115887689</fullName>
    </submittedName>
</protein>
<keyword evidence="2" id="KW-1133">Transmembrane helix</keyword>
<organism evidence="3 4">
    <name type="scientific">Sitophilus oryzae</name>
    <name type="common">Rice weevil</name>
    <name type="synonym">Curculio oryzae</name>
    <dbReference type="NCBI Taxonomy" id="7048"/>
    <lineage>
        <taxon>Eukaryota</taxon>
        <taxon>Metazoa</taxon>
        <taxon>Ecdysozoa</taxon>
        <taxon>Arthropoda</taxon>
        <taxon>Hexapoda</taxon>
        <taxon>Insecta</taxon>
        <taxon>Pterygota</taxon>
        <taxon>Neoptera</taxon>
        <taxon>Endopterygota</taxon>
        <taxon>Coleoptera</taxon>
        <taxon>Polyphaga</taxon>
        <taxon>Cucujiformia</taxon>
        <taxon>Curculionidae</taxon>
        <taxon>Dryophthorinae</taxon>
        <taxon>Sitophilus</taxon>
    </lineage>
</organism>